<sequence length="65" mass="7375">KLPAWDGTFQWQKERDAKTAPDKPNDMLLQRLSKEKNLDPATGLSRHQKGPDVGKAERPDIQKHG</sequence>
<comment type="caution">
    <text evidence="3">The sequence shown here is derived from an EMBL/GenBank/DDBJ whole genome shotgun (WGS) entry which is preliminary data.</text>
</comment>
<organism evidence="3 4">
    <name type="scientific">Pseudomonas syringae pv. actinidiae ICMP 19096</name>
    <dbReference type="NCBI Taxonomy" id="1194405"/>
    <lineage>
        <taxon>Bacteria</taxon>
        <taxon>Pseudomonadati</taxon>
        <taxon>Pseudomonadota</taxon>
        <taxon>Gammaproteobacteria</taxon>
        <taxon>Pseudomonadales</taxon>
        <taxon>Pseudomonadaceae</taxon>
        <taxon>Pseudomonas</taxon>
        <taxon>Pseudomonas syringae</taxon>
    </lineage>
</organism>
<feature type="non-terminal residue" evidence="3">
    <location>
        <position position="1"/>
    </location>
</feature>
<protein>
    <submittedName>
        <fullName evidence="3">Putative sel1-like repeat</fullName>
    </submittedName>
</protein>
<feature type="domain" description="DUF6396" evidence="2">
    <location>
        <begin position="1"/>
        <end position="44"/>
    </location>
</feature>
<name>A0A656JMD1_PSESF</name>
<evidence type="ECO:0000256" key="1">
    <source>
        <dbReference type="SAM" id="MobiDB-lite"/>
    </source>
</evidence>
<reference evidence="3 4" key="1">
    <citation type="journal article" date="2013" name="PLoS Pathog.">
        <title>Genomic analysis of the Kiwifruit pathogen Pseudomonas syringae pv. actinidiae provides insight into the origins of an emergent plant disease.</title>
        <authorList>
            <person name="McCann H.C."/>
            <person name="Rikkerink E.H."/>
            <person name="Bertels F."/>
            <person name="Fiers M."/>
            <person name="Lu A."/>
            <person name="Rees-George J."/>
            <person name="Andersen M.T."/>
            <person name="Gleave A.P."/>
            <person name="Haubold B."/>
            <person name="Wohlers M.W."/>
            <person name="Guttman D.S."/>
            <person name="Wang P.W."/>
            <person name="Straub C."/>
            <person name="Vanneste J.L."/>
            <person name="Rainey P.B."/>
            <person name="Templeton M.D."/>
        </authorList>
    </citation>
    <scope>NUCLEOTIDE SEQUENCE [LARGE SCALE GENOMIC DNA]</scope>
    <source>
        <strain evidence="3 4">ICMP 19096</strain>
    </source>
</reference>
<dbReference type="Proteomes" id="UP000018849">
    <property type="component" value="Unassembled WGS sequence"/>
</dbReference>
<dbReference type="Pfam" id="PF19933">
    <property type="entry name" value="DUF6396"/>
    <property type="match status" value="1"/>
</dbReference>
<accession>A0A656JMD1</accession>
<feature type="compositionally biased region" description="Basic and acidic residues" evidence="1">
    <location>
        <begin position="49"/>
        <end position="65"/>
    </location>
</feature>
<dbReference type="EMBL" id="AOKF01003364">
    <property type="protein sequence ID" value="EPN37532.1"/>
    <property type="molecule type" value="Genomic_DNA"/>
</dbReference>
<evidence type="ECO:0000259" key="2">
    <source>
        <dbReference type="Pfam" id="PF19933"/>
    </source>
</evidence>
<evidence type="ECO:0000313" key="3">
    <source>
        <dbReference type="EMBL" id="EPN37532.1"/>
    </source>
</evidence>
<evidence type="ECO:0000313" key="4">
    <source>
        <dbReference type="Proteomes" id="UP000018849"/>
    </source>
</evidence>
<feature type="compositionally biased region" description="Basic and acidic residues" evidence="1">
    <location>
        <begin position="12"/>
        <end position="25"/>
    </location>
</feature>
<dbReference type="InterPro" id="IPR045653">
    <property type="entry name" value="DUF6396"/>
</dbReference>
<gene>
    <name evidence="3" type="ORF">A245_39681</name>
</gene>
<dbReference type="AlphaFoldDB" id="A0A656JMD1"/>
<proteinExistence type="predicted"/>
<feature type="region of interest" description="Disordered" evidence="1">
    <location>
        <begin position="1"/>
        <end position="65"/>
    </location>
</feature>